<accession>A0A264VXW2</accession>
<dbReference type="RefSeq" id="WP_094960727.1">
    <property type="nucleotide sequence ID" value="NZ_NOWC01000002.1"/>
</dbReference>
<reference evidence="3 4" key="1">
    <citation type="submission" date="2017-07" db="EMBL/GenBank/DDBJ databases">
        <title>blaIMP-27 on transferable plasmids in Proteus mirabilis and Providencia rettgeri.</title>
        <authorList>
            <person name="Potter R."/>
        </authorList>
    </citation>
    <scope>NUCLEOTIDE SEQUENCE [LARGE SCALE GENOMIC DNA]</scope>
    <source>
        <strain evidence="3 4">PR1</strain>
    </source>
</reference>
<dbReference type="AlphaFoldDB" id="A0A264VXW2"/>
<name>A0A264VXW2_PRORE</name>
<feature type="coiled-coil region" evidence="1">
    <location>
        <begin position="348"/>
        <end position="401"/>
    </location>
</feature>
<evidence type="ECO:0000313" key="3">
    <source>
        <dbReference type="EMBL" id="OZS76171.1"/>
    </source>
</evidence>
<sequence>MADSQSVGGIHYDVDMNIEGLVGGGKAVEKELTKLEKGFDGASKGIARLDKAAMAVSNSLKMPELNRLSRDMAQLSGKMGANSIATDKAMQSHNRFTGVLSTVSSQLSAGYIGNVGSATASLINHTKAALEATQAELANAEANKKQAETYQASAAQMVLNAKEEKAAAQSAIELAKDKVAAADSLTISLEKQRVELEQQVKVQRQILRDAKETYKIAPKDENFQDVVVARNKMMATEKKIQAIGNQIDKEQVSASQALKKAKEAEIAASAKVTAATALEQKAKATLATANEAVATASAKATAATKAQAIAMNGLRGVMALLGGPTGLFLLAAAGVYALYEAMTDDTAIKEYNAKIDEMITKIDSLTSKQAEVVSRELGVRIAKTKEELVKSVNEVKKLEGALERMNAIPNKNSDVLQSIKLATKQLGEYNLVIVEGTRRIREQEAQRKQLNKVEADRKGLKDERVDAMNIFNDAAKGAIESNKMLAKTIELGSPALAKMEMEVSALELSLSAAGISSEEAETQISNLKQTLEAGRADSFELMLQGIEENVQALKIEMEEGKDAAIEYLATVQMAKAGVSDDGMLDRLISGLREQHALQTKISNGKKKGSGSGKKDKAAEELKRQQNEVAALNKRFELLSTGVADANRDMAIFEAVQKLGEKATVKQKEAVEKEAAEIYDLTQKVNDFIQAQEATPELKLAREFGEEAKTIRRMFDEGFIDKETFTRLGREATQAFEQGMSDIRIETTSNNIITDIGENRAKFDPIQALANENTRKLAMMKEYYDQEQKLLDDSYAKQQMTHEQYTAAKSATDMQYHLLITAMDKQYQQQQLAAQWELMRQQNLGYEMLASAVDSLAGNASNVITGLMTGTMSAADAMRSLGNTILNSVVNSIVQVGVEMLKNFIIDQTIGKASQVANALAAKAGGAAALAAWTPAAIAASIATGGAASATGLTAFQTSMLSGQALSIGLAGARYNGGPVKGGSAYELGEKNLPELMQIGNKLIGIPGNNGRVFSYDEITGAPVIPKAPTGKQYLNHKNNERAISNKDMQGAGVGGGLTVIINNSGPPMEITNQREFTAQDGQKFLELWCQNFTIGGITRDTVTRYTTANSKAHGSL</sequence>
<proteinExistence type="predicted"/>
<comment type="caution">
    <text evidence="3">The sequence shown here is derived from an EMBL/GenBank/DDBJ whole genome shotgun (WGS) entry which is preliminary data.</text>
</comment>
<dbReference type="Proteomes" id="UP000216001">
    <property type="component" value="Unassembled WGS sequence"/>
</dbReference>
<evidence type="ECO:0000256" key="1">
    <source>
        <dbReference type="SAM" id="Coils"/>
    </source>
</evidence>
<organism evidence="3 4">
    <name type="scientific">Providencia rettgeri</name>
    <dbReference type="NCBI Taxonomy" id="587"/>
    <lineage>
        <taxon>Bacteria</taxon>
        <taxon>Pseudomonadati</taxon>
        <taxon>Pseudomonadota</taxon>
        <taxon>Gammaproteobacteria</taxon>
        <taxon>Enterobacterales</taxon>
        <taxon>Morganellaceae</taxon>
        <taxon>Providencia</taxon>
    </lineage>
</organism>
<feature type="compositionally biased region" description="Basic and acidic residues" evidence="2">
    <location>
        <begin position="612"/>
        <end position="622"/>
    </location>
</feature>
<keyword evidence="1" id="KW-0175">Coiled coil</keyword>
<feature type="coiled-coil region" evidence="1">
    <location>
        <begin position="123"/>
        <end position="213"/>
    </location>
</feature>
<feature type="coiled-coil region" evidence="1">
    <location>
        <begin position="517"/>
        <end position="563"/>
    </location>
</feature>
<feature type="coiled-coil region" evidence="1">
    <location>
        <begin position="433"/>
        <end position="463"/>
    </location>
</feature>
<protein>
    <submittedName>
        <fullName evidence="3">Uncharacterized protein</fullName>
    </submittedName>
</protein>
<evidence type="ECO:0000313" key="4">
    <source>
        <dbReference type="Proteomes" id="UP000216001"/>
    </source>
</evidence>
<dbReference type="EMBL" id="NOWC01000002">
    <property type="protein sequence ID" value="OZS76171.1"/>
    <property type="molecule type" value="Genomic_DNA"/>
</dbReference>
<gene>
    <name evidence="3" type="ORF">CHI95_03075</name>
</gene>
<feature type="region of interest" description="Disordered" evidence="2">
    <location>
        <begin position="598"/>
        <end position="622"/>
    </location>
</feature>
<evidence type="ECO:0000256" key="2">
    <source>
        <dbReference type="SAM" id="MobiDB-lite"/>
    </source>
</evidence>